<dbReference type="Gene3D" id="1.10.10.60">
    <property type="entry name" value="Homeodomain-like"/>
    <property type="match status" value="1"/>
</dbReference>
<dbReference type="Pfam" id="PF00440">
    <property type="entry name" value="TetR_N"/>
    <property type="match status" value="1"/>
</dbReference>
<dbReference type="PANTHER" id="PTHR43479:SF11">
    <property type="entry name" value="ACREF_ENVCD OPERON REPRESSOR-RELATED"/>
    <property type="match status" value="1"/>
</dbReference>
<feature type="DNA-binding region" description="H-T-H motif" evidence="2">
    <location>
        <begin position="28"/>
        <end position="47"/>
    </location>
</feature>
<feature type="domain" description="HTH tetR-type" evidence="3">
    <location>
        <begin position="5"/>
        <end position="65"/>
    </location>
</feature>
<evidence type="ECO:0000313" key="4">
    <source>
        <dbReference type="EMBL" id="AMP97749.1"/>
    </source>
</evidence>
<proteinExistence type="predicted"/>
<dbReference type="OrthoDB" id="9789566at2"/>
<protein>
    <recommendedName>
        <fullName evidence="3">HTH tetR-type domain-containing protein</fullName>
    </recommendedName>
</protein>
<keyword evidence="5" id="KW-1185">Reference proteome</keyword>
<evidence type="ECO:0000313" key="5">
    <source>
        <dbReference type="Proteomes" id="UP000071561"/>
    </source>
</evidence>
<name>A0A127V936_9SPHI</name>
<dbReference type="SUPFAM" id="SSF46689">
    <property type="entry name" value="Homeodomain-like"/>
    <property type="match status" value="1"/>
</dbReference>
<dbReference type="InterPro" id="IPR009057">
    <property type="entry name" value="Homeodomain-like_sf"/>
</dbReference>
<keyword evidence="1 2" id="KW-0238">DNA-binding</keyword>
<dbReference type="Gene3D" id="1.10.357.10">
    <property type="entry name" value="Tetracycline Repressor, domain 2"/>
    <property type="match status" value="1"/>
</dbReference>
<dbReference type="RefSeq" id="WP_068396765.1">
    <property type="nucleotide sequence ID" value="NZ_CP014504.1"/>
</dbReference>
<dbReference type="InterPro" id="IPR001647">
    <property type="entry name" value="HTH_TetR"/>
</dbReference>
<dbReference type="InterPro" id="IPR050624">
    <property type="entry name" value="HTH-type_Tx_Regulator"/>
</dbReference>
<dbReference type="PANTHER" id="PTHR43479">
    <property type="entry name" value="ACREF/ENVCD OPERON REPRESSOR-RELATED"/>
    <property type="match status" value="1"/>
</dbReference>
<evidence type="ECO:0000259" key="3">
    <source>
        <dbReference type="PROSITE" id="PS50977"/>
    </source>
</evidence>
<dbReference type="KEGG" id="pcm:AY601_0806"/>
<dbReference type="Proteomes" id="UP000071561">
    <property type="component" value="Chromosome"/>
</dbReference>
<accession>A0A127V936</accession>
<dbReference type="PROSITE" id="PS50977">
    <property type="entry name" value="HTH_TETR_2"/>
    <property type="match status" value="1"/>
</dbReference>
<dbReference type="GO" id="GO:0003677">
    <property type="term" value="F:DNA binding"/>
    <property type="evidence" value="ECO:0007669"/>
    <property type="project" value="UniProtKB-UniRule"/>
</dbReference>
<sequence length="205" mass="23520">MEKDEIVIEEILSGAKKLFGKHGLKKTTMEEIATAAGKGKSTLYYYFPSKIEIFEAVVEDEMKNVVKRIREAVNVSLTAKEKLKAYLQAQITSIIGFHSFREVLFDDVVDSMRMLICIKSRYEQIQIDMITEILLGGSQSGEFKEMTLERMNKISFVMVTVFRGLHFPLSIELSEQRTHEYFDEMIDMLITGIGKDALKKKTENN</sequence>
<dbReference type="AlphaFoldDB" id="A0A127V936"/>
<evidence type="ECO:0000256" key="1">
    <source>
        <dbReference type="ARBA" id="ARBA00023125"/>
    </source>
</evidence>
<organism evidence="4 5">
    <name type="scientific">Pedobacter cryoconitis</name>
    <dbReference type="NCBI Taxonomy" id="188932"/>
    <lineage>
        <taxon>Bacteria</taxon>
        <taxon>Pseudomonadati</taxon>
        <taxon>Bacteroidota</taxon>
        <taxon>Sphingobacteriia</taxon>
        <taxon>Sphingobacteriales</taxon>
        <taxon>Sphingobacteriaceae</taxon>
        <taxon>Pedobacter</taxon>
    </lineage>
</organism>
<dbReference type="PRINTS" id="PR00455">
    <property type="entry name" value="HTHTETR"/>
</dbReference>
<dbReference type="PATRIC" id="fig|188932.3.peg.829"/>
<reference evidence="4 5" key="1">
    <citation type="submission" date="2016-03" db="EMBL/GenBank/DDBJ databases">
        <title>Complete genome sequence of Pedobacter cryoconitis PAMC 27485.</title>
        <authorList>
            <person name="Lee J."/>
            <person name="Kim O.-S."/>
        </authorList>
    </citation>
    <scope>NUCLEOTIDE SEQUENCE [LARGE SCALE GENOMIC DNA]</scope>
    <source>
        <strain evidence="4 5">PAMC 27485</strain>
    </source>
</reference>
<gene>
    <name evidence="4" type="ORF">AY601_0806</name>
</gene>
<evidence type="ECO:0000256" key="2">
    <source>
        <dbReference type="PROSITE-ProRule" id="PRU00335"/>
    </source>
</evidence>
<dbReference type="EMBL" id="CP014504">
    <property type="protein sequence ID" value="AMP97749.1"/>
    <property type="molecule type" value="Genomic_DNA"/>
</dbReference>